<organism evidence="1 2">
    <name type="scientific">Marinigracilibium pacificum</name>
    <dbReference type="NCBI Taxonomy" id="2729599"/>
    <lineage>
        <taxon>Bacteria</taxon>
        <taxon>Pseudomonadati</taxon>
        <taxon>Bacteroidota</taxon>
        <taxon>Cytophagia</taxon>
        <taxon>Cytophagales</taxon>
        <taxon>Flammeovirgaceae</taxon>
        <taxon>Marinigracilibium</taxon>
    </lineage>
</organism>
<gene>
    <name evidence="1" type="ORF">HH304_12195</name>
</gene>
<dbReference type="InterPro" id="IPR013783">
    <property type="entry name" value="Ig-like_fold"/>
</dbReference>
<dbReference type="Gene3D" id="2.60.40.10">
    <property type="entry name" value="Immunoglobulins"/>
    <property type="match status" value="2"/>
</dbReference>
<dbReference type="SUPFAM" id="SSF49265">
    <property type="entry name" value="Fibronectin type III"/>
    <property type="match status" value="1"/>
</dbReference>
<dbReference type="AlphaFoldDB" id="A0A848J7T9"/>
<name>A0A848J7T9_9BACT</name>
<reference evidence="1 2" key="1">
    <citation type="submission" date="2020-04" db="EMBL/GenBank/DDBJ databases">
        <title>Flammeovirgaceae bacterium KN852 isolated from deep sea.</title>
        <authorList>
            <person name="Zhang D.-C."/>
        </authorList>
    </citation>
    <scope>NUCLEOTIDE SEQUENCE [LARGE SCALE GENOMIC DNA]</scope>
    <source>
        <strain evidence="1 2">KN852</strain>
    </source>
</reference>
<keyword evidence="2" id="KW-1185">Reference proteome</keyword>
<protein>
    <submittedName>
        <fullName evidence="1">Gliding motility-associated C-terminal domain-containing protein</fullName>
    </submittedName>
</protein>
<evidence type="ECO:0000313" key="1">
    <source>
        <dbReference type="EMBL" id="NMM49162.1"/>
    </source>
</evidence>
<dbReference type="InterPro" id="IPR026341">
    <property type="entry name" value="T9SS_type_B"/>
</dbReference>
<dbReference type="InterPro" id="IPR036116">
    <property type="entry name" value="FN3_sf"/>
</dbReference>
<dbReference type="RefSeq" id="WP_169681878.1">
    <property type="nucleotide sequence ID" value="NZ_JABBNU010000007.1"/>
</dbReference>
<dbReference type="Pfam" id="PF13585">
    <property type="entry name" value="CHU_C"/>
    <property type="match status" value="1"/>
</dbReference>
<dbReference type="NCBIfam" id="TIGR04131">
    <property type="entry name" value="Bac_Flav_CTERM"/>
    <property type="match status" value="1"/>
</dbReference>
<dbReference type="EMBL" id="JABBNU010000007">
    <property type="protein sequence ID" value="NMM49162.1"/>
    <property type="molecule type" value="Genomic_DNA"/>
</dbReference>
<comment type="caution">
    <text evidence="1">The sequence shown here is derived from an EMBL/GenBank/DDBJ whole genome shotgun (WGS) entry which is preliminary data.</text>
</comment>
<proteinExistence type="predicted"/>
<evidence type="ECO:0000313" key="2">
    <source>
        <dbReference type="Proteomes" id="UP000559010"/>
    </source>
</evidence>
<accession>A0A848J7T9</accession>
<dbReference type="Proteomes" id="UP000559010">
    <property type="component" value="Unassembled WGS sequence"/>
</dbReference>
<sequence>MLKSINFNFSKATINIFLIFSQFLIINAQVSDNGLFEADYISGCAPLTVTITTLGAEADGFIYEYQGDVVGFVEDKTYEYTEPGEYTIAYVKNDGSNTILDFLNIKILASGSAPQFDIYTCKNNEILVDLSKDQNFDIFEINYGDNSGPPDEISNPILTSRHIYTVTGPFNVSVKGSNSSNADAGNCVTANQQVMPISGSLTRADISQITTESVSSGAGSISLDFNLQDNNIYKVFQSTNSSGSFNEIATINGTESNISFANLNTSSNTYCYQINAFDACDNTFEPSATACNLKITGQATNAKNQINWITQTTPLSNLAIYKDGGLFNTVSPATNTGTWNDIDLNCNQDYTYYAETFYNGSDDLGGFVMASNTIQLTALFNQPLPSVSNLIATINQNEEIELTWSTPDPKFDYEITKSTNGSPFVSINRVSAEQYTDEFINLSLNNCYQIRTADDCGNLSENKITICPTALFGEFIQASGEGDLYWSEYLSDEFAVSTYEVEYLDQNLNLLEPIYSGNDLQIIAKPTNPVQTAYFRVKITLSNGSIVYTNAISADLSPAVIHPTAFSPNGDMLNDEITFWGRFISSFDIYLYNRWGELIKELNNNNPTWNGIVKGKEVEQGVYIYILEGKTDNGEPYSQKGSITLIR</sequence>